<feature type="transmembrane region" description="Helical" evidence="4">
    <location>
        <begin position="7"/>
        <end position="25"/>
    </location>
</feature>
<dbReference type="SUPFAM" id="SSF111369">
    <property type="entry name" value="HlyD-like secretion proteins"/>
    <property type="match status" value="1"/>
</dbReference>
<dbReference type="Pfam" id="PF25990">
    <property type="entry name" value="Beta-barrel_YknX"/>
    <property type="match status" value="1"/>
</dbReference>
<dbReference type="InterPro" id="IPR058636">
    <property type="entry name" value="Beta-barrel_YknX"/>
</dbReference>
<comment type="caution">
    <text evidence="7">The sequence shown here is derived from an EMBL/GenBank/DDBJ whole genome shotgun (WGS) entry which is preliminary data.</text>
</comment>
<evidence type="ECO:0000259" key="5">
    <source>
        <dbReference type="Pfam" id="PF25967"/>
    </source>
</evidence>
<dbReference type="PANTHER" id="PTHR32347">
    <property type="entry name" value="EFFLUX SYSTEM COMPONENT YKNX-RELATED"/>
    <property type="match status" value="1"/>
</dbReference>
<dbReference type="GO" id="GO:0030313">
    <property type="term" value="C:cell envelope"/>
    <property type="evidence" value="ECO:0007669"/>
    <property type="project" value="UniProtKB-SubCell"/>
</dbReference>
<protein>
    <submittedName>
        <fullName evidence="7">Uncharacterized protein</fullName>
    </submittedName>
</protein>
<dbReference type="Gene3D" id="2.40.30.170">
    <property type="match status" value="1"/>
</dbReference>
<sequence length="454" mass="47456">MKIPYRNPWLIGIVILVIIGGIWWYRSRSNTTTITPTTAQVERGTLVESVNGSGSVVAKIQADVSASGQGRVEQLLVKDGDIVQADQALLRIKSLATPQDIAQAYASLLGDIEATTTAEQKLQDAQQNEIIAKTSLSGSTLAYDKSKIDAQKTVTDANKTAIDAASTQAAADTDLEVVSAQTGGKSAGLGQQSAKIKGQVDVKTAQKALQEDQRDYDSAALKTTSAKQSYDAAKAGLTASRLNYQSLTNQLLTAPVGGTIMNLSLIEGSTVGSGTSESSSTPLFSIIDLTSLRAQVAVNEVDISSVKIDQPATLTFDALSGKTRTGKVVNIDRLGTTTSGVTTYNVEITFDITDETIRPGMSVNADIITAQKNDVLLVPNAAVKPQGDQNVVDVIHNGATTTVPVTIGSSNDLQTEIIEGLQQGDQVITSDTATTGTSAFSGGGFQFGGGGIRR</sequence>
<dbReference type="Gene3D" id="1.10.287.470">
    <property type="entry name" value="Helix hairpin bin"/>
    <property type="match status" value="1"/>
</dbReference>
<reference evidence="7 8" key="1">
    <citation type="journal article" date="2016" name="Nat. Commun.">
        <title>Thousands of microbial genomes shed light on interconnected biogeochemical processes in an aquifer system.</title>
        <authorList>
            <person name="Anantharaman K."/>
            <person name="Brown C.T."/>
            <person name="Hug L.A."/>
            <person name="Sharon I."/>
            <person name="Castelle C.J."/>
            <person name="Probst A.J."/>
            <person name="Thomas B.C."/>
            <person name="Singh A."/>
            <person name="Wilkins M.J."/>
            <person name="Karaoz U."/>
            <person name="Brodie E.L."/>
            <person name="Williams K.H."/>
            <person name="Hubbard S.S."/>
            <person name="Banfield J.F."/>
        </authorList>
    </citation>
    <scope>NUCLEOTIDE SEQUENCE [LARGE SCALE GENOMIC DNA]</scope>
</reference>
<feature type="domain" description="YknX-like beta-barrel" evidence="6">
    <location>
        <begin position="294"/>
        <end position="367"/>
    </location>
</feature>
<evidence type="ECO:0000256" key="4">
    <source>
        <dbReference type="SAM" id="Phobius"/>
    </source>
</evidence>
<comment type="similarity">
    <text evidence="2">Belongs to the membrane fusion protein (MFP) (TC 8.A.1) family.</text>
</comment>
<keyword evidence="4" id="KW-0812">Transmembrane</keyword>
<accession>A0A1G1X5A8</accession>
<dbReference type="Pfam" id="PF25967">
    <property type="entry name" value="RND-MFP_C"/>
    <property type="match status" value="1"/>
</dbReference>
<feature type="domain" description="Multidrug resistance protein MdtA-like C-terminal permuted SH3" evidence="5">
    <location>
        <begin position="374"/>
        <end position="431"/>
    </location>
</feature>
<proteinExistence type="inferred from homology"/>
<keyword evidence="3" id="KW-0175">Coiled coil</keyword>
<keyword evidence="4" id="KW-0472">Membrane</keyword>
<dbReference type="NCBIfam" id="TIGR01730">
    <property type="entry name" value="RND_mfp"/>
    <property type="match status" value="1"/>
</dbReference>
<evidence type="ECO:0000256" key="1">
    <source>
        <dbReference type="ARBA" id="ARBA00004196"/>
    </source>
</evidence>
<keyword evidence="4" id="KW-1133">Transmembrane helix</keyword>
<dbReference type="InterPro" id="IPR050465">
    <property type="entry name" value="UPF0194_transport"/>
</dbReference>
<evidence type="ECO:0000256" key="3">
    <source>
        <dbReference type="ARBA" id="ARBA00023054"/>
    </source>
</evidence>
<dbReference type="GO" id="GO:0016020">
    <property type="term" value="C:membrane"/>
    <property type="evidence" value="ECO:0007669"/>
    <property type="project" value="InterPro"/>
</dbReference>
<dbReference type="InterPro" id="IPR006143">
    <property type="entry name" value="RND_pump_MFP"/>
</dbReference>
<organism evidence="7 8">
    <name type="scientific">Candidatus Andersenbacteria bacterium RIFCSPHIGHO2_12_FULL_45_11</name>
    <dbReference type="NCBI Taxonomy" id="1797281"/>
    <lineage>
        <taxon>Bacteria</taxon>
        <taxon>Candidatus Anderseniibacteriota</taxon>
    </lineage>
</organism>
<dbReference type="PRINTS" id="PR01490">
    <property type="entry name" value="RTXTOXIND"/>
</dbReference>
<evidence type="ECO:0000256" key="2">
    <source>
        <dbReference type="ARBA" id="ARBA00009477"/>
    </source>
</evidence>
<dbReference type="AlphaFoldDB" id="A0A1G1X5A8"/>
<gene>
    <name evidence="7" type="ORF">A3D99_00860</name>
</gene>
<evidence type="ECO:0000313" key="7">
    <source>
        <dbReference type="EMBL" id="OGY35206.1"/>
    </source>
</evidence>
<dbReference type="Gene3D" id="2.40.50.100">
    <property type="match status" value="1"/>
</dbReference>
<dbReference type="EMBL" id="MHHR01000002">
    <property type="protein sequence ID" value="OGY35206.1"/>
    <property type="molecule type" value="Genomic_DNA"/>
</dbReference>
<dbReference type="GO" id="GO:0022857">
    <property type="term" value="F:transmembrane transporter activity"/>
    <property type="evidence" value="ECO:0007669"/>
    <property type="project" value="InterPro"/>
</dbReference>
<name>A0A1G1X5A8_9BACT</name>
<dbReference type="Gene3D" id="2.40.420.20">
    <property type="match status" value="1"/>
</dbReference>
<comment type="subcellular location">
    <subcellularLocation>
        <location evidence="1">Cell envelope</location>
    </subcellularLocation>
</comment>
<evidence type="ECO:0000313" key="8">
    <source>
        <dbReference type="Proteomes" id="UP000177528"/>
    </source>
</evidence>
<dbReference type="Proteomes" id="UP000177528">
    <property type="component" value="Unassembled WGS sequence"/>
</dbReference>
<dbReference type="InterPro" id="IPR058627">
    <property type="entry name" value="MdtA-like_C"/>
</dbReference>
<evidence type="ECO:0000259" key="6">
    <source>
        <dbReference type="Pfam" id="PF25990"/>
    </source>
</evidence>